<feature type="compositionally biased region" description="Basic and acidic residues" evidence="1">
    <location>
        <begin position="108"/>
        <end position="122"/>
    </location>
</feature>
<reference evidence="2" key="1">
    <citation type="submission" date="2016-10" db="EMBL/GenBank/DDBJ databases">
        <authorList>
            <person name="Benchimol M."/>
            <person name="Almeida L.G."/>
            <person name="Vasconcelos A.T."/>
            <person name="Perreira-Neves A."/>
            <person name="Rosa I.A."/>
            <person name="Tasca T."/>
            <person name="Bogo M.R."/>
            <person name="de Souza W."/>
        </authorList>
    </citation>
    <scope>NUCLEOTIDE SEQUENCE [LARGE SCALE GENOMIC DNA]</scope>
    <source>
        <strain evidence="2">K</strain>
    </source>
</reference>
<protein>
    <submittedName>
        <fullName evidence="2">Uncharacterized protein</fullName>
    </submittedName>
</protein>
<sequence length="166" mass="20219">MYWINLINNISFHLYSLQRFSRFLKGINYHIMSQSSDAQSMQYSDSEMADLHQQVLKKRSLGFVEEDQLLPLYNYLGNLKMQYLEEEKYLEARDANELMENCKEEIQFRNEDKNDEQNRDSSENSTAGRKKSEYLSNKRKIFLFFRIHLEFQKIFLFFFSYIKFNY</sequence>
<evidence type="ECO:0000256" key="1">
    <source>
        <dbReference type="SAM" id="MobiDB-lite"/>
    </source>
</evidence>
<dbReference type="GeneID" id="94846116"/>
<dbReference type="VEuPathDB" id="TrichDB:TRFO_37413"/>
<evidence type="ECO:0000313" key="2">
    <source>
        <dbReference type="EMBL" id="OHS96432.1"/>
    </source>
</evidence>
<proteinExistence type="predicted"/>
<comment type="caution">
    <text evidence="2">The sequence shown here is derived from an EMBL/GenBank/DDBJ whole genome shotgun (WGS) entry which is preliminary data.</text>
</comment>
<dbReference type="AlphaFoldDB" id="A0A1J4JBB6"/>
<dbReference type="RefSeq" id="XP_068349569.1">
    <property type="nucleotide sequence ID" value="XM_068511412.1"/>
</dbReference>
<dbReference type="Proteomes" id="UP000179807">
    <property type="component" value="Unassembled WGS sequence"/>
</dbReference>
<keyword evidence="3" id="KW-1185">Reference proteome</keyword>
<evidence type="ECO:0000313" key="3">
    <source>
        <dbReference type="Proteomes" id="UP000179807"/>
    </source>
</evidence>
<feature type="region of interest" description="Disordered" evidence="1">
    <location>
        <begin position="108"/>
        <end position="130"/>
    </location>
</feature>
<name>A0A1J4JBB6_9EUKA</name>
<dbReference type="EMBL" id="MLAK01001177">
    <property type="protein sequence ID" value="OHS96432.1"/>
    <property type="molecule type" value="Genomic_DNA"/>
</dbReference>
<gene>
    <name evidence="2" type="ORF">TRFO_37413</name>
</gene>
<accession>A0A1J4JBB6</accession>
<organism evidence="2 3">
    <name type="scientific">Tritrichomonas foetus</name>
    <dbReference type="NCBI Taxonomy" id="1144522"/>
    <lineage>
        <taxon>Eukaryota</taxon>
        <taxon>Metamonada</taxon>
        <taxon>Parabasalia</taxon>
        <taxon>Tritrichomonadida</taxon>
        <taxon>Tritrichomonadidae</taxon>
        <taxon>Tritrichomonas</taxon>
    </lineage>
</organism>